<dbReference type="Proteomes" id="UP000245207">
    <property type="component" value="Unassembled WGS sequence"/>
</dbReference>
<dbReference type="OrthoDB" id="1708365at2759"/>
<organism evidence="1 2">
    <name type="scientific">Artemisia annua</name>
    <name type="common">Sweet wormwood</name>
    <dbReference type="NCBI Taxonomy" id="35608"/>
    <lineage>
        <taxon>Eukaryota</taxon>
        <taxon>Viridiplantae</taxon>
        <taxon>Streptophyta</taxon>
        <taxon>Embryophyta</taxon>
        <taxon>Tracheophyta</taxon>
        <taxon>Spermatophyta</taxon>
        <taxon>Magnoliopsida</taxon>
        <taxon>eudicotyledons</taxon>
        <taxon>Gunneridae</taxon>
        <taxon>Pentapetalae</taxon>
        <taxon>asterids</taxon>
        <taxon>campanulids</taxon>
        <taxon>Asterales</taxon>
        <taxon>Asteraceae</taxon>
        <taxon>Asteroideae</taxon>
        <taxon>Anthemideae</taxon>
        <taxon>Artemisiinae</taxon>
        <taxon>Artemisia</taxon>
    </lineage>
</organism>
<reference evidence="1 2" key="1">
    <citation type="journal article" date="2018" name="Mol. Plant">
        <title>The genome of Artemisia annua provides insight into the evolution of Asteraceae family and artemisinin biosynthesis.</title>
        <authorList>
            <person name="Shen Q."/>
            <person name="Zhang L."/>
            <person name="Liao Z."/>
            <person name="Wang S."/>
            <person name="Yan T."/>
            <person name="Shi P."/>
            <person name="Liu M."/>
            <person name="Fu X."/>
            <person name="Pan Q."/>
            <person name="Wang Y."/>
            <person name="Lv Z."/>
            <person name="Lu X."/>
            <person name="Zhang F."/>
            <person name="Jiang W."/>
            <person name="Ma Y."/>
            <person name="Chen M."/>
            <person name="Hao X."/>
            <person name="Li L."/>
            <person name="Tang Y."/>
            <person name="Lv G."/>
            <person name="Zhou Y."/>
            <person name="Sun X."/>
            <person name="Brodelius P.E."/>
            <person name="Rose J.K.C."/>
            <person name="Tang K."/>
        </authorList>
    </citation>
    <scope>NUCLEOTIDE SEQUENCE [LARGE SCALE GENOMIC DNA]</scope>
    <source>
        <strain evidence="2">cv. Huhao1</strain>
        <tissue evidence="1">Leaf</tissue>
    </source>
</reference>
<accession>A0A2U1N8L4</accession>
<evidence type="ECO:0000313" key="2">
    <source>
        <dbReference type="Proteomes" id="UP000245207"/>
    </source>
</evidence>
<comment type="caution">
    <text evidence="1">The sequence shown here is derived from an EMBL/GenBank/DDBJ whole genome shotgun (WGS) entry which is preliminary data.</text>
</comment>
<protein>
    <submittedName>
        <fullName evidence="1">Vacuolar sorting protein</fullName>
    </submittedName>
</protein>
<keyword evidence="2" id="KW-1185">Reference proteome</keyword>
<evidence type="ECO:0000313" key="1">
    <source>
        <dbReference type="EMBL" id="PWA69855.1"/>
    </source>
</evidence>
<dbReference type="Pfam" id="PF23556">
    <property type="entry name" value="TPR_Vps41"/>
    <property type="match status" value="1"/>
</dbReference>
<dbReference type="EMBL" id="PKPP01003349">
    <property type="protein sequence ID" value="PWA69855.1"/>
    <property type="molecule type" value="Genomic_DNA"/>
</dbReference>
<dbReference type="STRING" id="35608.A0A2U1N8L4"/>
<sequence length="268" mass="30091">MVDFTVYLHYDGAFVTIPLQYVEVEHQDVQLCCDTGSSRLFDENKKKVEVKLYYVIYFVITLSSCRVAYGFAHSFVVIDQTIGYIHGASAIGIRVILTRLGYPLCSSTPAPRIGSLRPIREPSCSGNNSVDLLSAVESWPLAIYSDLPVIAAIDPQLNTSSMTNQLKEVRASKYGCHVYAIEQYEKAFALYADVVQLMVIDHKRVVSLLITDLITPVEVVSQLLAAKKECDSRYTFSFMLQDGTPVNFLAIARNFQDLMHMLFDVEFT</sequence>
<gene>
    <name evidence="1" type="ORF">CTI12_AA293120</name>
</gene>
<name>A0A2U1N8L4_ARTAN</name>
<proteinExistence type="predicted"/>
<dbReference type="AlphaFoldDB" id="A0A2U1N8L4"/>